<dbReference type="InterPro" id="IPR017441">
    <property type="entry name" value="Protein_kinase_ATP_BS"/>
</dbReference>
<evidence type="ECO:0000313" key="10">
    <source>
        <dbReference type="Proteomes" id="UP001162131"/>
    </source>
</evidence>
<feature type="domain" description="PH" evidence="7">
    <location>
        <begin position="30"/>
        <end position="125"/>
    </location>
</feature>
<keyword evidence="3 4" id="KW-0067">ATP-binding</keyword>
<dbReference type="PROSITE" id="PS50011">
    <property type="entry name" value="PROTEIN_KINASE_DOM"/>
    <property type="match status" value="1"/>
</dbReference>
<feature type="domain" description="Protein kinase" evidence="8">
    <location>
        <begin position="133"/>
        <end position="389"/>
    </location>
</feature>
<evidence type="ECO:0000259" key="7">
    <source>
        <dbReference type="PROSITE" id="PS50003"/>
    </source>
</evidence>
<dbReference type="FunFam" id="1.10.510.10:FF:000571">
    <property type="entry name" value="Maternal embryonic leucine zipper kinase"/>
    <property type="match status" value="1"/>
</dbReference>
<comment type="caution">
    <text evidence="9">The sequence shown here is derived from an EMBL/GenBank/DDBJ whole genome shotgun (WGS) entry which is preliminary data.</text>
</comment>
<evidence type="ECO:0000256" key="5">
    <source>
        <dbReference type="RuleBase" id="RU000304"/>
    </source>
</evidence>
<dbReference type="PROSITE" id="PS00108">
    <property type="entry name" value="PROTEIN_KINASE_ST"/>
    <property type="match status" value="1"/>
</dbReference>
<sequence>MQSLFEEIEYLHKTPFWKKVESHRSLETDKLLYQGMLLELKSSGKTRQSFFSLTNKYLYSSKPGHLKPNKQAVIKFRVIEPFIEEREDTVKYGFQIILHKHSKIFYTSSMKELDKWMDYLAMVGIMTKIEDDYQIMKLLGKGSYANVYLARDLCTDKEYAIKSIDKSLIKSKNTFNGMVNEIDILRTLDHPNIVKIHKVYESETHIQLVLDYIKGGSLLARLHNEGPLSEKQSRKFMKKLLELLVYLEDSSIIHRDIKLENILLLSEKSTSHFKLIDFGFSGYLKDKETAYCGTPGYMAPEIIRNIPYGLKADVFSAGILLYILLYNQSPFTGDTANEVIESNKRCKIFFDSKYFLMASCEAIHTIMEMTSSSPAARLNAKELLKLRWFTKEKSNGRLKSRTHTDDIICADSDKKRKRGSMSHKTKGHELEKNYVKNRSNVKNENRARSKSLYEIKDEGS</sequence>
<organism evidence="9 10">
    <name type="scientific">Blepharisma stoltei</name>
    <dbReference type="NCBI Taxonomy" id="1481888"/>
    <lineage>
        <taxon>Eukaryota</taxon>
        <taxon>Sar</taxon>
        <taxon>Alveolata</taxon>
        <taxon>Ciliophora</taxon>
        <taxon>Postciliodesmatophora</taxon>
        <taxon>Heterotrichea</taxon>
        <taxon>Heterotrichida</taxon>
        <taxon>Blepharismidae</taxon>
        <taxon>Blepharisma</taxon>
    </lineage>
</organism>
<feature type="region of interest" description="Disordered" evidence="6">
    <location>
        <begin position="409"/>
        <end position="460"/>
    </location>
</feature>
<evidence type="ECO:0000256" key="4">
    <source>
        <dbReference type="PROSITE-ProRule" id="PRU10141"/>
    </source>
</evidence>
<dbReference type="SUPFAM" id="SSF56112">
    <property type="entry name" value="Protein kinase-like (PK-like)"/>
    <property type="match status" value="1"/>
</dbReference>
<evidence type="ECO:0000313" key="9">
    <source>
        <dbReference type="EMBL" id="CAG9314529.1"/>
    </source>
</evidence>
<dbReference type="PANTHER" id="PTHR24347">
    <property type="entry name" value="SERINE/THREONINE-PROTEIN KINASE"/>
    <property type="match status" value="1"/>
</dbReference>
<dbReference type="PROSITE" id="PS50003">
    <property type="entry name" value="PH_DOMAIN"/>
    <property type="match status" value="1"/>
</dbReference>
<comment type="subunit">
    <text evidence="1">Monomer.</text>
</comment>
<dbReference type="GO" id="GO:0004674">
    <property type="term" value="F:protein serine/threonine kinase activity"/>
    <property type="evidence" value="ECO:0007669"/>
    <property type="project" value="UniProtKB-KW"/>
</dbReference>
<protein>
    <recommendedName>
        <fullName evidence="11">Serine/threonine protein kinase</fullName>
    </recommendedName>
</protein>
<dbReference type="InterPro" id="IPR011993">
    <property type="entry name" value="PH-like_dom_sf"/>
</dbReference>
<keyword evidence="5" id="KW-0723">Serine/threonine-protein kinase</keyword>
<feature type="compositionally biased region" description="Basic residues" evidence="6">
    <location>
        <begin position="415"/>
        <end position="426"/>
    </location>
</feature>
<dbReference type="FunFam" id="3.30.200.20:FF:000042">
    <property type="entry name" value="Aurora kinase A"/>
    <property type="match status" value="1"/>
</dbReference>
<dbReference type="Gene3D" id="3.30.200.20">
    <property type="entry name" value="Phosphorylase Kinase, domain 1"/>
    <property type="match status" value="1"/>
</dbReference>
<feature type="binding site" evidence="4">
    <location>
        <position position="162"/>
    </location>
    <ligand>
        <name>ATP</name>
        <dbReference type="ChEBI" id="CHEBI:30616"/>
    </ligand>
</feature>
<gene>
    <name evidence="9" type="ORF">BSTOLATCC_MIC11531</name>
</gene>
<keyword evidence="5" id="KW-0808">Transferase</keyword>
<evidence type="ECO:0000256" key="2">
    <source>
        <dbReference type="ARBA" id="ARBA00022741"/>
    </source>
</evidence>
<accession>A0AAU9J1N1</accession>
<dbReference type="EMBL" id="CAJZBQ010000012">
    <property type="protein sequence ID" value="CAG9314529.1"/>
    <property type="molecule type" value="Genomic_DNA"/>
</dbReference>
<dbReference type="AlphaFoldDB" id="A0AAU9J1N1"/>
<dbReference type="InterPro" id="IPR000719">
    <property type="entry name" value="Prot_kinase_dom"/>
</dbReference>
<dbReference type="GO" id="GO:0005524">
    <property type="term" value="F:ATP binding"/>
    <property type="evidence" value="ECO:0007669"/>
    <property type="project" value="UniProtKB-UniRule"/>
</dbReference>
<reference evidence="9" key="1">
    <citation type="submission" date="2021-09" db="EMBL/GenBank/DDBJ databases">
        <authorList>
            <consortium name="AG Swart"/>
            <person name="Singh M."/>
            <person name="Singh A."/>
            <person name="Seah K."/>
            <person name="Emmerich C."/>
        </authorList>
    </citation>
    <scope>NUCLEOTIDE SEQUENCE</scope>
    <source>
        <strain evidence="9">ATCC30299</strain>
    </source>
</reference>
<dbReference type="SUPFAM" id="SSF50729">
    <property type="entry name" value="PH domain-like"/>
    <property type="match status" value="1"/>
</dbReference>
<keyword evidence="2 4" id="KW-0547">Nucleotide-binding</keyword>
<dbReference type="InterPro" id="IPR008271">
    <property type="entry name" value="Ser/Thr_kinase_AS"/>
</dbReference>
<evidence type="ECO:0008006" key="11">
    <source>
        <dbReference type="Google" id="ProtNLM"/>
    </source>
</evidence>
<proteinExistence type="inferred from homology"/>
<dbReference type="SMART" id="SM00220">
    <property type="entry name" value="S_TKc"/>
    <property type="match status" value="1"/>
</dbReference>
<name>A0AAU9J1N1_9CILI</name>
<keyword evidence="10" id="KW-1185">Reference proteome</keyword>
<feature type="compositionally biased region" description="Basic and acidic residues" evidence="6">
    <location>
        <begin position="441"/>
        <end position="460"/>
    </location>
</feature>
<dbReference type="Gene3D" id="1.10.510.10">
    <property type="entry name" value="Transferase(Phosphotransferase) domain 1"/>
    <property type="match status" value="1"/>
</dbReference>
<evidence type="ECO:0000256" key="1">
    <source>
        <dbReference type="ARBA" id="ARBA00011245"/>
    </source>
</evidence>
<comment type="similarity">
    <text evidence="5">Belongs to the protein kinase superfamily.</text>
</comment>
<dbReference type="InterPro" id="IPR011009">
    <property type="entry name" value="Kinase-like_dom_sf"/>
</dbReference>
<keyword evidence="5" id="KW-0418">Kinase</keyword>
<evidence type="ECO:0000256" key="3">
    <source>
        <dbReference type="ARBA" id="ARBA00022840"/>
    </source>
</evidence>
<dbReference type="Proteomes" id="UP001162131">
    <property type="component" value="Unassembled WGS sequence"/>
</dbReference>
<dbReference type="InterPro" id="IPR001849">
    <property type="entry name" value="PH_domain"/>
</dbReference>
<evidence type="ECO:0000259" key="8">
    <source>
        <dbReference type="PROSITE" id="PS50011"/>
    </source>
</evidence>
<dbReference type="Gene3D" id="2.30.29.30">
    <property type="entry name" value="Pleckstrin-homology domain (PH domain)/Phosphotyrosine-binding domain (PTB)"/>
    <property type="match status" value="1"/>
</dbReference>
<dbReference type="SMART" id="SM00233">
    <property type="entry name" value="PH"/>
    <property type="match status" value="1"/>
</dbReference>
<dbReference type="Pfam" id="PF00069">
    <property type="entry name" value="Pkinase"/>
    <property type="match status" value="1"/>
</dbReference>
<evidence type="ECO:0000256" key="6">
    <source>
        <dbReference type="SAM" id="MobiDB-lite"/>
    </source>
</evidence>
<dbReference type="PROSITE" id="PS00107">
    <property type="entry name" value="PROTEIN_KINASE_ATP"/>
    <property type="match status" value="1"/>
</dbReference>